<keyword evidence="4" id="KW-1185">Reference proteome</keyword>
<organism evidence="3 4">
    <name type="scientific">Dactylosporangium cerinum</name>
    <dbReference type="NCBI Taxonomy" id="1434730"/>
    <lineage>
        <taxon>Bacteria</taxon>
        <taxon>Bacillati</taxon>
        <taxon>Actinomycetota</taxon>
        <taxon>Actinomycetes</taxon>
        <taxon>Micromonosporales</taxon>
        <taxon>Micromonosporaceae</taxon>
        <taxon>Dactylosporangium</taxon>
    </lineage>
</organism>
<dbReference type="PANTHER" id="PTHR46268:SF6">
    <property type="entry name" value="UNIVERSAL STRESS PROTEIN UP12"/>
    <property type="match status" value="1"/>
</dbReference>
<proteinExistence type="inferred from homology"/>
<dbReference type="InterPro" id="IPR006016">
    <property type="entry name" value="UspA"/>
</dbReference>
<feature type="domain" description="UspA" evidence="2">
    <location>
        <begin position="7"/>
        <end position="139"/>
    </location>
</feature>
<dbReference type="Pfam" id="PF00582">
    <property type="entry name" value="Usp"/>
    <property type="match status" value="2"/>
</dbReference>
<accession>A0ABV9W403</accession>
<evidence type="ECO:0000256" key="1">
    <source>
        <dbReference type="ARBA" id="ARBA00008791"/>
    </source>
</evidence>
<reference evidence="4" key="1">
    <citation type="journal article" date="2019" name="Int. J. Syst. Evol. Microbiol.">
        <title>The Global Catalogue of Microorganisms (GCM) 10K type strain sequencing project: providing services to taxonomists for standard genome sequencing and annotation.</title>
        <authorList>
            <consortium name="The Broad Institute Genomics Platform"/>
            <consortium name="The Broad Institute Genome Sequencing Center for Infectious Disease"/>
            <person name="Wu L."/>
            <person name="Ma J."/>
        </authorList>
    </citation>
    <scope>NUCLEOTIDE SEQUENCE [LARGE SCALE GENOMIC DNA]</scope>
    <source>
        <strain evidence="4">CGMCC 4.7152</strain>
    </source>
</reference>
<dbReference type="RefSeq" id="WP_380120758.1">
    <property type="nucleotide sequence ID" value="NZ_JBHSIU010000041.1"/>
</dbReference>
<protein>
    <submittedName>
        <fullName evidence="3">Universal stress protein</fullName>
    </submittedName>
</protein>
<comment type="similarity">
    <text evidence="1">Belongs to the universal stress protein A family.</text>
</comment>
<evidence type="ECO:0000313" key="4">
    <source>
        <dbReference type="Proteomes" id="UP001595912"/>
    </source>
</evidence>
<dbReference type="Gene3D" id="3.40.50.620">
    <property type="entry name" value="HUPs"/>
    <property type="match status" value="2"/>
</dbReference>
<dbReference type="Proteomes" id="UP001595912">
    <property type="component" value="Unassembled WGS sequence"/>
</dbReference>
<dbReference type="InterPro" id="IPR006015">
    <property type="entry name" value="Universal_stress_UspA"/>
</dbReference>
<dbReference type="PRINTS" id="PR01438">
    <property type="entry name" value="UNVRSLSTRESS"/>
</dbReference>
<dbReference type="SUPFAM" id="SSF52402">
    <property type="entry name" value="Adenine nucleotide alpha hydrolases-like"/>
    <property type="match status" value="2"/>
</dbReference>
<comment type="caution">
    <text evidence="3">The sequence shown here is derived from an EMBL/GenBank/DDBJ whole genome shotgun (WGS) entry which is preliminary data.</text>
</comment>
<evidence type="ECO:0000259" key="2">
    <source>
        <dbReference type="Pfam" id="PF00582"/>
    </source>
</evidence>
<evidence type="ECO:0000313" key="3">
    <source>
        <dbReference type="EMBL" id="MFC5002585.1"/>
    </source>
</evidence>
<gene>
    <name evidence="3" type="ORF">ACFPIJ_32725</name>
</gene>
<dbReference type="PANTHER" id="PTHR46268">
    <property type="entry name" value="STRESS RESPONSE PROTEIN NHAX"/>
    <property type="match status" value="1"/>
</dbReference>
<feature type="domain" description="UspA" evidence="2">
    <location>
        <begin position="151"/>
        <end position="288"/>
    </location>
</feature>
<name>A0ABV9W403_9ACTN</name>
<dbReference type="EMBL" id="JBHSIU010000041">
    <property type="protein sequence ID" value="MFC5002585.1"/>
    <property type="molecule type" value="Genomic_DNA"/>
</dbReference>
<dbReference type="InterPro" id="IPR014729">
    <property type="entry name" value="Rossmann-like_a/b/a_fold"/>
</dbReference>
<sequence>MNSDPAIVVGVDGSPASLEAVAWAAGDAVAHRCRLDIVHAFVWPAMYGPVPSPFDEGVREAAAQTLTVAADHARAVAPGLEVRTHLQLHEPAEALIAASRHAATVVVGHRGHGGFTSLLLGSVGAALAAHAACPVVIVRREDRPAGAEEGRVVVGVDGSHDAEAALQFAFEQATYRGAGLTAAHVYQWPVSTGPGDMLPLVYDLDDLREDEQRALSESMAGWAGKYPDVDMRHTLIRGRPAAVLTEVSAGAELLVVGSRGRGGFAGLLLGSVSQAAIRHSACPVAVVR</sequence>